<dbReference type="Pfam" id="PF02214">
    <property type="entry name" value="BTB_2"/>
    <property type="match status" value="1"/>
</dbReference>
<evidence type="ECO:0000313" key="3">
    <source>
        <dbReference type="Proteomes" id="UP000469452"/>
    </source>
</evidence>
<dbReference type="CDD" id="cd18316">
    <property type="entry name" value="BTB_POZ_KCTD-like"/>
    <property type="match status" value="1"/>
</dbReference>
<accession>A0A6A4ZZT1</accession>
<dbReference type="Gene3D" id="3.30.710.10">
    <property type="entry name" value="Potassium Channel Kv1.1, Chain A"/>
    <property type="match status" value="1"/>
</dbReference>
<dbReference type="SUPFAM" id="SSF54695">
    <property type="entry name" value="POZ domain"/>
    <property type="match status" value="1"/>
</dbReference>
<name>A0A6A4ZZT1_APHAT</name>
<dbReference type="GO" id="GO:0051260">
    <property type="term" value="P:protein homooligomerization"/>
    <property type="evidence" value="ECO:0007669"/>
    <property type="project" value="InterPro"/>
</dbReference>
<reference evidence="2 3" key="1">
    <citation type="submission" date="2019-06" db="EMBL/GenBank/DDBJ databases">
        <title>Genomics analysis of Aphanomyces spp. identifies a new class of oomycete effector associated with host adaptation.</title>
        <authorList>
            <person name="Gaulin E."/>
        </authorList>
    </citation>
    <scope>NUCLEOTIDE SEQUENCE [LARGE SCALE GENOMIC DNA]</scope>
    <source>
        <strain evidence="2 3">E</strain>
    </source>
</reference>
<organism evidence="2 3">
    <name type="scientific">Aphanomyces astaci</name>
    <name type="common">Crayfish plague agent</name>
    <dbReference type="NCBI Taxonomy" id="112090"/>
    <lineage>
        <taxon>Eukaryota</taxon>
        <taxon>Sar</taxon>
        <taxon>Stramenopiles</taxon>
        <taxon>Oomycota</taxon>
        <taxon>Saprolegniomycetes</taxon>
        <taxon>Saprolegniales</taxon>
        <taxon>Verrucalvaceae</taxon>
        <taxon>Aphanomyces</taxon>
    </lineage>
</organism>
<dbReference type="InterPro" id="IPR011333">
    <property type="entry name" value="SKP1/BTB/POZ_sf"/>
</dbReference>
<dbReference type="Proteomes" id="UP000469452">
    <property type="component" value="Unassembled WGS sequence"/>
</dbReference>
<dbReference type="InterPro" id="IPR000210">
    <property type="entry name" value="BTB/POZ_dom"/>
</dbReference>
<dbReference type="VEuPathDB" id="FungiDB:H257_00479"/>
<gene>
    <name evidence="2" type="ORF">AaE_011299</name>
</gene>
<dbReference type="PROSITE" id="PS50097">
    <property type="entry name" value="BTB"/>
    <property type="match status" value="1"/>
</dbReference>
<evidence type="ECO:0000259" key="1">
    <source>
        <dbReference type="PROSITE" id="PS50097"/>
    </source>
</evidence>
<dbReference type="AlphaFoldDB" id="A0A6A4ZZT1"/>
<dbReference type="PANTHER" id="PTHR14499">
    <property type="entry name" value="POTASSIUM CHANNEL TETRAMERIZATION DOMAIN-CONTAINING"/>
    <property type="match status" value="1"/>
</dbReference>
<feature type="domain" description="BTB" evidence="1">
    <location>
        <begin position="48"/>
        <end position="117"/>
    </location>
</feature>
<proteinExistence type="predicted"/>
<dbReference type="EMBL" id="VJMI01017005">
    <property type="protein sequence ID" value="KAF0715590.1"/>
    <property type="molecule type" value="Genomic_DNA"/>
</dbReference>
<protein>
    <recommendedName>
        <fullName evidence="1">BTB domain-containing protein</fullName>
    </recommendedName>
</protein>
<comment type="caution">
    <text evidence="2">The sequence shown here is derived from an EMBL/GenBank/DDBJ whole genome shotgun (WGS) entry which is preliminary data.</text>
</comment>
<sequence>MMQWIKAADEASSVLRHLRTHTEEMEAKMAEWAELERRIQENLANAPNIVTLDVGGTIFKTSKANLLRVEGSYFHALLGSGQWKPDSPGDAYFLDLDPHLFCRVLIFLRTGKLSTSDFTDFERGQFDSMLEYLKLNEVGAPQFQWDSKALVPGLTLSNDFRTIERLSSHDGNSTAAMVKRPLVEGRQCRIRVDACHGDNFCIELATISGCNVSPFSRSNLTYRCNGNGYIYKKQTSTRALRQIEDGDVLTIRRGPMHVEFELNDGPPQYKVELMDPSEELFAVVTLLLYRKGTKMTILD</sequence>
<dbReference type="InterPro" id="IPR003131">
    <property type="entry name" value="T1-type_BTB"/>
</dbReference>
<dbReference type="PANTHER" id="PTHR14499:SF136">
    <property type="entry name" value="GH08630P"/>
    <property type="match status" value="1"/>
</dbReference>
<evidence type="ECO:0000313" key="2">
    <source>
        <dbReference type="EMBL" id="KAF0715590.1"/>
    </source>
</evidence>